<dbReference type="GeneID" id="23615167"/>
<dbReference type="Proteomes" id="UP000279271">
    <property type="component" value="Unassembled WGS sequence"/>
</dbReference>
<protein>
    <submittedName>
        <fullName evidence="5">Putative oxidoreductase</fullName>
    </submittedName>
</protein>
<dbReference type="RefSeq" id="XP_011397652.1">
    <property type="nucleotide sequence ID" value="XM_011399350.1"/>
</dbReference>
<dbReference type="Proteomes" id="UP000028924">
    <property type="component" value="Unassembled WGS sequence"/>
</dbReference>
<reference evidence="5 7" key="1">
    <citation type="journal article" date="2014" name="BMC Genomics">
        <title>Oil accumulation mechanisms of the oleaginous microalga Chlorella protothecoides revealed through its genome, transcriptomes, and proteomes.</title>
        <authorList>
            <person name="Gao C."/>
            <person name="Wang Y."/>
            <person name="Shen Y."/>
            <person name="Yan D."/>
            <person name="He X."/>
            <person name="Dai J."/>
            <person name="Wu Q."/>
        </authorList>
    </citation>
    <scope>NUCLEOTIDE SEQUENCE [LARGE SCALE GENOMIC DNA]</scope>
    <source>
        <strain evidence="5 7">0710</strain>
    </source>
</reference>
<evidence type="ECO:0000256" key="1">
    <source>
        <dbReference type="ARBA" id="ARBA00010928"/>
    </source>
</evidence>
<reference evidence="8" key="2">
    <citation type="journal article" date="2018" name="Algal Res.">
        <title>Characterization of plant carbon substrate utilization by Auxenochlorella protothecoides.</title>
        <authorList>
            <person name="Vogler B.W."/>
            <person name="Starkenburg S.R."/>
            <person name="Sudasinghe N."/>
            <person name="Schambach J.Y."/>
            <person name="Rollin J.A."/>
            <person name="Pattathil S."/>
            <person name="Barry A.N."/>
        </authorList>
    </citation>
    <scope>NUCLEOTIDE SEQUENCE [LARGE SCALE GENOMIC DNA]</scope>
    <source>
        <strain evidence="8">UTEX 25</strain>
    </source>
</reference>
<dbReference type="GO" id="GO:0016491">
    <property type="term" value="F:oxidoreductase activity"/>
    <property type="evidence" value="ECO:0007669"/>
    <property type="project" value="UniProtKB-KW"/>
</dbReference>
<gene>
    <name evidence="6" type="ORF">APUTEX25_000990</name>
    <name evidence="5" type="ORF">F751_3776</name>
</gene>
<evidence type="ECO:0000313" key="5">
    <source>
        <dbReference type="EMBL" id="KFM24764.1"/>
    </source>
</evidence>
<dbReference type="Pfam" id="PF22725">
    <property type="entry name" value="GFO_IDH_MocA_C3"/>
    <property type="match status" value="1"/>
</dbReference>
<dbReference type="SUPFAM" id="SSF55347">
    <property type="entry name" value="Glyceraldehyde-3-phosphate dehydrogenase-like, C-terminal domain"/>
    <property type="match status" value="1"/>
</dbReference>
<evidence type="ECO:0000259" key="4">
    <source>
        <dbReference type="Pfam" id="PF22725"/>
    </source>
</evidence>
<dbReference type="OrthoDB" id="2129491at2759"/>
<evidence type="ECO:0000313" key="7">
    <source>
        <dbReference type="Proteomes" id="UP000028924"/>
    </source>
</evidence>
<dbReference type="EMBL" id="QOKY01000202">
    <property type="protein sequence ID" value="RMZ52871.1"/>
    <property type="molecule type" value="Genomic_DNA"/>
</dbReference>
<dbReference type="EMBL" id="KL662110">
    <property type="protein sequence ID" value="KFM24764.1"/>
    <property type="molecule type" value="Genomic_DNA"/>
</dbReference>
<accession>A0A087SGB0</accession>
<name>A0A087SGB0_AUXPR</name>
<evidence type="ECO:0000259" key="3">
    <source>
        <dbReference type="Pfam" id="PF01408"/>
    </source>
</evidence>
<feature type="domain" description="GFO/IDH/MocA-like oxidoreductase" evidence="4">
    <location>
        <begin position="73"/>
        <end position="205"/>
    </location>
</feature>
<dbReference type="STRING" id="3075.A0A087SGB0"/>
<evidence type="ECO:0000256" key="2">
    <source>
        <dbReference type="ARBA" id="ARBA00023002"/>
    </source>
</evidence>
<dbReference type="PANTHER" id="PTHR43818">
    <property type="entry name" value="BCDNA.GH03377"/>
    <property type="match status" value="1"/>
</dbReference>
<reference evidence="6" key="4">
    <citation type="submission" date="2018-11" db="EMBL/GenBank/DDBJ databases">
        <title>Characterization of plant carbon substrate utilization by Auxenochlorella protothecoides.</title>
        <authorList>
            <person name="Vogler B.W."/>
            <person name="Starkenburg S.R."/>
            <person name="Sudasinghe N."/>
            <person name="Schambach J.Y."/>
            <person name="Rollin J.A."/>
            <person name="Pattathil S."/>
            <person name="Barry A.N."/>
        </authorList>
    </citation>
    <scope>NUCLEOTIDE SEQUENCE [LARGE SCALE GENOMIC DNA]</scope>
    <source>
        <strain evidence="6">UTEX 25</strain>
    </source>
</reference>
<dbReference type="PANTHER" id="PTHR43818:SF11">
    <property type="entry name" value="BCDNA.GH03377"/>
    <property type="match status" value="1"/>
</dbReference>
<sequence>MDPTLDAIVIGTWPNMHKPLVLAALQAGKHVLCEARMALNWGEALEMLDESRRRPPQVAQIVPSPLTLRYDAAIQETIKSGVLGQLTYITVRGVAGWPEANGAPMTFRQDAELSGDNILFLGIMYEALARWVGHASSVVAMGQTVVKWRTDPATSALRSVEVPDHLDVLARMACGAQAHLLLSAVAGGSDRPALEFWLHGSQGALHLDLAAGALTLSRPDVEGGAPQPVPLAHPGAWRVEEEFVGAIRGKERVRLTDFPTAARYMEFTTAVARSLRSGHSVGMPLV</sequence>
<keyword evidence="7" id="KW-1185">Reference proteome</keyword>
<dbReference type="AlphaFoldDB" id="A0A087SGB0"/>
<dbReference type="InterPro" id="IPR050463">
    <property type="entry name" value="Gfo/Idh/MocA_oxidrdct_glycsds"/>
</dbReference>
<reference evidence="6" key="3">
    <citation type="submission" date="2018-10" db="EMBL/GenBank/DDBJ databases">
        <authorList>
            <person name="Hovde B."/>
            <person name="Zhang X."/>
        </authorList>
    </citation>
    <scope>NUCLEOTIDE SEQUENCE [LARGE SCALE GENOMIC DNA]</scope>
    <source>
        <strain evidence="6">UTEX 25</strain>
    </source>
</reference>
<dbReference type="Gene3D" id="3.30.360.10">
    <property type="entry name" value="Dihydrodipicolinate Reductase, domain 2"/>
    <property type="match status" value="1"/>
</dbReference>
<dbReference type="InterPro" id="IPR055170">
    <property type="entry name" value="GFO_IDH_MocA-like_dom"/>
</dbReference>
<dbReference type="Pfam" id="PF01408">
    <property type="entry name" value="GFO_IDH_MocA"/>
    <property type="match status" value="1"/>
</dbReference>
<dbReference type="SUPFAM" id="SSF51735">
    <property type="entry name" value="NAD(P)-binding Rossmann-fold domains"/>
    <property type="match status" value="1"/>
</dbReference>
<dbReference type="GO" id="GO:0000166">
    <property type="term" value="F:nucleotide binding"/>
    <property type="evidence" value="ECO:0007669"/>
    <property type="project" value="InterPro"/>
</dbReference>
<keyword evidence="2" id="KW-0560">Oxidoreductase</keyword>
<evidence type="ECO:0000313" key="8">
    <source>
        <dbReference type="Proteomes" id="UP000279271"/>
    </source>
</evidence>
<dbReference type="InterPro" id="IPR000683">
    <property type="entry name" value="Gfo/Idh/MocA-like_OxRdtase_N"/>
</dbReference>
<proteinExistence type="inferred from homology"/>
<dbReference type="Gene3D" id="3.40.50.720">
    <property type="entry name" value="NAD(P)-binding Rossmann-like Domain"/>
    <property type="match status" value="1"/>
</dbReference>
<comment type="similarity">
    <text evidence="1">Belongs to the Gfo/Idh/MocA family.</text>
</comment>
<dbReference type="InterPro" id="IPR036291">
    <property type="entry name" value="NAD(P)-bd_dom_sf"/>
</dbReference>
<dbReference type="KEGG" id="apro:F751_3776"/>
<evidence type="ECO:0000313" key="6">
    <source>
        <dbReference type="EMBL" id="RMZ52871.1"/>
    </source>
</evidence>
<feature type="domain" description="Gfo/Idh/MocA-like oxidoreductase N-terminal" evidence="3">
    <location>
        <begin position="2"/>
        <end position="54"/>
    </location>
</feature>
<organism evidence="5 7">
    <name type="scientific">Auxenochlorella protothecoides</name>
    <name type="common">Green microalga</name>
    <name type="synonym">Chlorella protothecoides</name>
    <dbReference type="NCBI Taxonomy" id="3075"/>
    <lineage>
        <taxon>Eukaryota</taxon>
        <taxon>Viridiplantae</taxon>
        <taxon>Chlorophyta</taxon>
        <taxon>core chlorophytes</taxon>
        <taxon>Trebouxiophyceae</taxon>
        <taxon>Chlorellales</taxon>
        <taxon>Chlorellaceae</taxon>
        <taxon>Auxenochlorella</taxon>
    </lineage>
</organism>